<dbReference type="AlphaFoldDB" id="A0A8B6E4K3"/>
<feature type="compositionally biased region" description="Polar residues" evidence="5">
    <location>
        <begin position="108"/>
        <end position="122"/>
    </location>
</feature>
<dbReference type="InterPro" id="IPR006052">
    <property type="entry name" value="TNF_dom"/>
</dbReference>
<keyword evidence="6" id="KW-1133">Transmembrane helix</keyword>
<evidence type="ECO:0000313" key="8">
    <source>
        <dbReference type="EMBL" id="VDI28508.1"/>
    </source>
</evidence>
<proteinExistence type="inferred from homology"/>
<dbReference type="Proteomes" id="UP000596742">
    <property type="component" value="Unassembled WGS sequence"/>
</dbReference>
<dbReference type="EMBL" id="UYJE01004506">
    <property type="protein sequence ID" value="VDI28508.1"/>
    <property type="molecule type" value="Genomic_DNA"/>
</dbReference>
<evidence type="ECO:0000313" key="9">
    <source>
        <dbReference type="Proteomes" id="UP000596742"/>
    </source>
</evidence>
<keyword evidence="6" id="KW-0812">Transmembrane</keyword>
<evidence type="ECO:0000259" key="7">
    <source>
        <dbReference type="Pfam" id="PF00229"/>
    </source>
</evidence>
<evidence type="ECO:0000256" key="5">
    <source>
        <dbReference type="SAM" id="MobiDB-lite"/>
    </source>
</evidence>
<gene>
    <name evidence="8" type="ORF">MGAL_10B029831</name>
</gene>
<dbReference type="InterPro" id="IPR008983">
    <property type="entry name" value="Tumour_necrosis_fac-like_dom"/>
</dbReference>
<evidence type="ECO:0000256" key="1">
    <source>
        <dbReference type="ARBA" id="ARBA00004370"/>
    </source>
</evidence>
<evidence type="ECO:0000256" key="6">
    <source>
        <dbReference type="SAM" id="Phobius"/>
    </source>
</evidence>
<sequence length="341" mass="38321">MGSRGKPRLTSESSQISMCPNCENEYCEVTDQVPDLGPRRMTKQSISESLLGPSQYHELHKQYTEIVLSYHKLKISFTVMLILNAILLVVVVTCMVFIIPHISPNKVSNSNDNVKTDQQTHPPRTGEVKEPPSSVTPPTNKSNVIACQYIKNVLGKVYINGQKVDEVNGKMCSIEDLLDSLKKYIDNREDVKRRKAAVHFASDTTDLTTCKRDSKLLRCLKNWQEKWGTSKIDANDEAIIVPKTGIYFIYNRVTITMNVKNATVIGDIEHNLRHSNSGSNFKSIESSKIACVSTNGVFHHVSYIEKVHHFLKGDEIMVALKTPSQRNTSIQSSSSFGMFQL</sequence>
<keyword evidence="9" id="KW-1185">Reference proteome</keyword>
<dbReference type="GO" id="GO:0006955">
    <property type="term" value="P:immune response"/>
    <property type="evidence" value="ECO:0007669"/>
    <property type="project" value="InterPro"/>
</dbReference>
<dbReference type="PANTHER" id="PTHR11471:SF13">
    <property type="entry name" value="TNF FAMILY PROFILE DOMAIN-CONTAINING PROTEIN"/>
    <property type="match status" value="1"/>
</dbReference>
<dbReference type="Pfam" id="PF00229">
    <property type="entry name" value="TNF"/>
    <property type="match status" value="1"/>
</dbReference>
<comment type="caution">
    <text evidence="8">The sequence shown here is derived from an EMBL/GenBank/DDBJ whole genome shotgun (WGS) entry which is preliminary data.</text>
</comment>
<keyword evidence="4 6" id="KW-0472">Membrane</keyword>
<name>A0A8B6E4K3_MYTGA</name>
<keyword evidence="3" id="KW-0202">Cytokine</keyword>
<feature type="transmembrane region" description="Helical" evidence="6">
    <location>
        <begin position="77"/>
        <end position="99"/>
    </location>
</feature>
<organism evidence="8 9">
    <name type="scientific">Mytilus galloprovincialis</name>
    <name type="common">Mediterranean mussel</name>
    <dbReference type="NCBI Taxonomy" id="29158"/>
    <lineage>
        <taxon>Eukaryota</taxon>
        <taxon>Metazoa</taxon>
        <taxon>Spiralia</taxon>
        <taxon>Lophotrochozoa</taxon>
        <taxon>Mollusca</taxon>
        <taxon>Bivalvia</taxon>
        <taxon>Autobranchia</taxon>
        <taxon>Pteriomorphia</taxon>
        <taxon>Mytilida</taxon>
        <taxon>Mytiloidea</taxon>
        <taxon>Mytilidae</taxon>
        <taxon>Mytilinae</taxon>
        <taxon>Mytilus</taxon>
    </lineage>
</organism>
<evidence type="ECO:0000256" key="2">
    <source>
        <dbReference type="ARBA" id="ARBA00008670"/>
    </source>
</evidence>
<evidence type="ECO:0000256" key="3">
    <source>
        <dbReference type="ARBA" id="ARBA00022514"/>
    </source>
</evidence>
<comment type="similarity">
    <text evidence="2">Belongs to the tumor necrosis factor family.</text>
</comment>
<dbReference type="GO" id="GO:0016020">
    <property type="term" value="C:membrane"/>
    <property type="evidence" value="ECO:0007669"/>
    <property type="project" value="UniProtKB-SubCell"/>
</dbReference>
<dbReference type="GO" id="GO:0005164">
    <property type="term" value="F:tumor necrosis factor receptor binding"/>
    <property type="evidence" value="ECO:0007669"/>
    <property type="project" value="InterPro"/>
</dbReference>
<dbReference type="Gene3D" id="2.60.120.40">
    <property type="match status" value="1"/>
</dbReference>
<feature type="region of interest" description="Disordered" evidence="5">
    <location>
        <begin position="108"/>
        <end position="140"/>
    </location>
</feature>
<evidence type="ECO:0000256" key="4">
    <source>
        <dbReference type="ARBA" id="ARBA00023136"/>
    </source>
</evidence>
<dbReference type="GO" id="GO:0005615">
    <property type="term" value="C:extracellular space"/>
    <property type="evidence" value="ECO:0007669"/>
    <property type="project" value="UniProtKB-KW"/>
</dbReference>
<dbReference type="SUPFAM" id="SSF49842">
    <property type="entry name" value="TNF-like"/>
    <property type="match status" value="1"/>
</dbReference>
<feature type="domain" description="THD" evidence="7">
    <location>
        <begin position="229"/>
        <end position="341"/>
    </location>
</feature>
<accession>A0A8B6E4K3</accession>
<protein>
    <recommendedName>
        <fullName evidence="7">THD domain-containing protein</fullName>
    </recommendedName>
</protein>
<reference evidence="8" key="1">
    <citation type="submission" date="2018-11" db="EMBL/GenBank/DDBJ databases">
        <authorList>
            <person name="Alioto T."/>
            <person name="Alioto T."/>
        </authorList>
    </citation>
    <scope>NUCLEOTIDE SEQUENCE</scope>
</reference>
<comment type="subcellular location">
    <subcellularLocation>
        <location evidence="1">Membrane</location>
    </subcellularLocation>
</comment>
<dbReference type="PANTHER" id="PTHR11471">
    <property type="entry name" value="TUMOR NECROSIS FACTOR FAMILY MEMBER"/>
    <property type="match status" value="1"/>
</dbReference>
<dbReference type="GO" id="GO:0005125">
    <property type="term" value="F:cytokine activity"/>
    <property type="evidence" value="ECO:0007669"/>
    <property type="project" value="UniProtKB-KW"/>
</dbReference>
<dbReference type="OrthoDB" id="8954529at2759"/>